<reference evidence="1 2" key="1">
    <citation type="journal article" date="2016" name="Int. J. Syst. Evol. Microbiol.">
        <title>Ensifer glycinis sp. nov., an novel rhizobial species associated with Glycine spp.</title>
        <authorList>
            <person name="Yan H."/>
            <person name="Yan J."/>
            <person name="Sui X.H."/>
            <person name="Wang E.T."/>
            <person name="Chen W.X."/>
            <person name="Zhang X.X."/>
            <person name="Chen W.F."/>
        </authorList>
    </citation>
    <scope>NUCLEOTIDE SEQUENCE [LARGE SCALE GENOMIC DNA]</scope>
    <source>
        <strain evidence="1 2">CCBAU 23380</strain>
    </source>
</reference>
<dbReference type="OrthoDB" id="7932606at2"/>
<dbReference type="RefSeq" id="WP_064240125.1">
    <property type="nucleotide sequence ID" value="NZ_LPUX01000047.1"/>
</dbReference>
<sequence>MFGMSVFQSVLERLMAEQTIDEDTQPQGAEAACDGLQPPIGRSPAFILETPARATATFGAVDRAYRDFAPAEKAWEPRVMPDHLQRTSLADVAAELDLGEGETGLTLAAKRRRFAAANHPDRLPPEFRANATIRMKLANMLIDEASRRLSAS</sequence>
<dbReference type="AlphaFoldDB" id="A0A178Y749"/>
<dbReference type="Proteomes" id="UP000094025">
    <property type="component" value="Unassembled WGS sequence"/>
</dbReference>
<gene>
    <name evidence="1" type="ORF">AU381_27095</name>
</gene>
<accession>A0A178Y749</accession>
<dbReference type="EMBL" id="LPUX01000047">
    <property type="protein sequence ID" value="OAP43266.1"/>
    <property type="molecule type" value="Genomic_DNA"/>
</dbReference>
<comment type="caution">
    <text evidence="1">The sequence shown here is derived from an EMBL/GenBank/DDBJ whole genome shotgun (WGS) entry which is preliminary data.</text>
</comment>
<evidence type="ECO:0000313" key="1">
    <source>
        <dbReference type="EMBL" id="OAP43266.1"/>
    </source>
</evidence>
<evidence type="ECO:0000313" key="2">
    <source>
        <dbReference type="Proteomes" id="UP000094025"/>
    </source>
</evidence>
<proteinExistence type="predicted"/>
<protein>
    <submittedName>
        <fullName evidence="1">Uncharacterized protein</fullName>
    </submittedName>
</protein>
<name>A0A178Y749_9HYPH</name>
<organism evidence="1 2">
    <name type="scientific">Sinorhizobium glycinis</name>
    <dbReference type="NCBI Taxonomy" id="1472378"/>
    <lineage>
        <taxon>Bacteria</taxon>
        <taxon>Pseudomonadati</taxon>
        <taxon>Pseudomonadota</taxon>
        <taxon>Alphaproteobacteria</taxon>
        <taxon>Hyphomicrobiales</taxon>
        <taxon>Rhizobiaceae</taxon>
        <taxon>Sinorhizobium/Ensifer group</taxon>
        <taxon>Sinorhizobium</taxon>
    </lineage>
</organism>
<keyword evidence="2" id="KW-1185">Reference proteome</keyword>